<reference evidence="10" key="1">
    <citation type="journal article" date="2019" name="Int. J. Syst. Evol. Microbiol.">
        <title>The Global Catalogue of Microorganisms (GCM) 10K type strain sequencing project: providing services to taxonomists for standard genome sequencing and annotation.</title>
        <authorList>
            <consortium name="The Broad Institute Genomics Platform"/>
            <consortium name="The Broad Institute Genome Sequencing Center for Infectious Disease"/>
            <person name="Wu L."/>
            <person name="Ma J."/>
        </authorList>
    </citation>
    <scope>NUCLEOTIDE SEQUENCE [LARGE SCALE GENOMIC DNA]</scope>
    <source>
        <strain evidence="10">JCM 17933</strain>
    </source>
</reference>
<dbReference type="SUPFAM" id="SSF82866">
    <property type="entry name" value="Multidrug efflux transporter AcrB transmembrane domain"/>
    <property type="match status" value="2"/>
</dbReference>
<feature type="transmembrane region" description="Helical" evidence="7">
    <location>
        <begin position="533"/>
        <end position="553"/>
    </location>
</feature>
<accession>A0ABP8PHH1</accession>
<evidence type="ECO:0000256" key="4">
    <source>
        <dbReference type="ARBA" id="ARBA00022692"/>
    </source>
</evidence>
<evidence type="ECO:0000313" key="9">
    <source>
        <dbReference type="EMBL" id="GAA4486310.1"/>
    </source>
</evidence>
<dbReference type="InterPro" id="IPR004869">
    <property type="entry name" value="MMPL_dom"/>
</dbReference>
<evidence type="ECO:0000256" key="5">
    <source>
        <dbReference type="ARBA" id="ARBA00022989"/>
    </source>
</evidence>
<evidence type="ECO:0000256" key="7">
    <source>
        <dbReference type="SAM" id="Phobius"/>
    </source>
</evidence>
<comment type="similarity">
    <text evidence="2">Belongs to the resistance-nodulation-cell division (RND) (TC 2.A.6) family. MmpL subfamily.</text>
</comment>
<feature type="transmembrane region" description="Helical" evidence="7">
    <location>
        <begin position="137"/>
        <end position="158"/>
    </location>
</feature>
<keyword evidence="5 7" id="KW-1133">Transmembrane helix</keyword>
<feature type="transmembrane region" description="Helical" evidence="7">
    <location>
        <begin position="476"/>
        <end position="493"/>
    </location>
</feature>
<dbReference type="PANTHER" id="PTHR33406:SF6">
    <property type="entry name" value="MEMBRANE PROTEIN YDGH-RELATED"/>
    <property type="match status" value="1"/>
</dbReference>
<feature type="transmembrane region" description="Helical" evidence="7">
    <location>
        <begin position="500"/>
        <end position="521"/>
    </location>
</feature>
<organism evidence="9 10">
    <name type="scientific">Actinoallomurus oryzae</name>
    <dbReference type="NCBI Taxonomy" id="502180"/>
    <lineage>
        <taxon>Bacteria</taxon>
        <taxon>Bacillati</taxon>
        <taxon>Actinomycetota</taxon>
        <taxon>Actinomycetes</taxon>
        <taxon>Streptosporangiales</taxon>
        <taxon>Thermomonosporaceae</taxon>
        <taxon>Actinoallomurus</taxon>
    </lineage>
</organism>
<feature type="transmembrane region" description="Helical" evidence="7">
    <location>
        <begin position="606"/>
        <end position="639"/>
    </location>
</feature>
<dbReference type="EMBL" id="BAABHF010000010">
    <property type="protein sequence ID" value="GAA4486310.1"/>
    <property type="molecule type" value="Genomic_DNA"/>
</dbReference>
<evidence type="ECO:0000259" key="8">
    <source>
        <dbReference type="Pfam" id="PF03176"/>
    </source>
</evidence>
<dbReference type="Gene3D" id="1.20.1640.10">
    <property type="entry name" value="Multidrug efflux transporter AcrB transmembrane domain"/>
    <property type="match status" value="2"/>
</dbReference>
<keyword evidence="4 7" id="KW-0812">Transmembrane</keyword>
<comment type="subcellular location">
    <subcellularLocation>
        <location evidence="1">Cell membrane</location>
        <topology evidence="1">Multi-pass membrane protein</topology>
    </subcellularLocation>
</comment>
<feature type="transmembrane region" description="Helical" evidence="7">
    <location>
        <begin position="276"/>
        <end position="298"/>
    </location>
</feature>
<proteinExistence type="inferred from homology"/>
<feature type="transmembrane region" description="Helical" evidence="7">
    <location>
        <begin position="201"/>
        <end position="222"/>
    </location>
</feature>
<feature type="transmembrane region" description="Helical" evidence="7">
    <location>
        <begin position="335"/>
        <end position="354"/>
    </location>
</feature>
<evidence type="ECO:0000256" key="2">
    <source>
        <dbReference type="ARBA" id="ARBA00010157"/>
    </source>
</evidence>
<feature type="transmembrane region" description="Helical" evidence="7">
    <location>
        <begin position="574"/>
        <end position="600"/>
    </location>
</feature>
<feature type="transmembrane region" description="Helical" evidence="7">
    <location>
        <begin position="243"/>
        <end position="264"/>
    </location>
</feature>
<dbReference type="Proteomes" id="UP001500503">
    <property type="component" value="Unassembled WGS sequence"/>
</dbReference>
<evidence type="ECO:0000313" key="10">
    <source>
        <dbReference type="Proteomes" id="UP001500503"/>
    </source>
</evidence>
<dbReference type="InterPro" id="IPR050545">
    <property type="entry name" value="Mycobact_MmpL"/>
</dbReference>
<evidence type="ECO:0000256" key="1">
    <source>
        <dbReference type="ARBA" id="ARBA00004651"/>
    </source>
</evidence>
<name>A0ABP8PHH1_9ACTN</name>
<dbReference type="PANTHER" id="PTHR33406">
    <property type="entry name" value="MEMBRANE PROTEIN MJ1562-RELATED"/>
    <property type="match status" value="1"/>
</dbReference>
<evidence type="ECO:0000256" key="3">
    <source>
        <dbReference type="ARBA" id="ARBA00022475"/>
    </source>
</evidence>
<feature type="domain" description="Membrane transport protein MMPL" evidence="8">
    <location>
        <begin position="437"/>
        <end position="642"/>
    </location>
</feature>
<feature type="domain" description="Membrane transport protein MMPL" evidence="8">
    <location>
        <begin position="25"/>
        <end position="332"/>
    </location>
</feature>
<keyword evidence="3" id="KW-1003">Cell membrane</keyword>
<protein>
    <submittedName>
        <fullName evidence="9">MMPL family transporter</fullName>
    </submittedName>
</protein>
<gene>
    <name evidence="9" type="ORF">GCM10023191_012170</name>
</gene>
<comment type="caution">
    <text evidence="9">The sequence shown here is derived from an EMBL/GenBank/DDBJ whole genome shotgun (WGS) entry which is preliminary data.</text>
</comment>
<sequence>MAGGTLGGRLQGVTQNNADAYLPGSAEATQVIKLQDKVHKEDGMLAVVSYERRSGITPADQANARQAAAQLARIGPVTGPLTAKDGRAMQLLVPITGDGDGVLKAVDTIRHTVERAPPGLDVRVTGPAGGLSDAVKVFGSIDGTLLLVTLAVVVLMLLLTYRSPFLWVVPLIAAGSAYTLSQGVVYLLARAGLTVSGQSTGILAVLVFGAGTDYALLIIARYREELHRHEDKHEAMQLALRRAGPAVLASGATVTIGLLCLLAAELNSTSGLGPVGAAGIVCALAAMTTLLPALLVALPRGVFWPVVPRFDREYDEGEHGVWAAVARFVGNRQRVIWIGTAVLLGVLTLGLTSLKVGPVSSAGQFVGTPDSVVGEQVIARHFAAGTGNPAVVIAPTSPGLHDAIAGTPGVAQIGEPVTGSGYTQYEATLADPPDSPAARDTVDRLRAAVHPLGGRVGGTTAINVDTQRAAVRDGKVIIPLVLGVVFVILVLLLRAVVAPLLLMGTVVLSFAASLGVCGPVFTHVFGFEGVDSGFPLEIFIFLVALGVDYNIFLLTRVREEARRLGTRRGVLRGLTVTGGVITSAGVVLAATFAALATLPLTGLVEMAFAVAFGVLLDTLLVRSLLVPALACDVGAGLWWPGRLRTAPRPESEPRARTSVG</sequence>
<keyword evidence="10" id="KW-1185">Reference proteome</keyword>
<feature type="transmembrane region" description="Helical" evidence="7">
    <location>
        <begin position="165"/>
        <end position="189"/>
    </location>
</feature>
<keyword evidence="6 7" id="KW-0472">Membrane</keyword>
<evidence type="ECO:0000256" key="6">
    <source>
        <dbReference type="ARBA" id="ARBA00023136"/>
    </source>
</evidence>
<dbReference type="Pfam" id="PF03176">
    <property type="entry name" value="MMPL"/>
    <property type="match status" value="2"/>
</dbReference>